<feature type="compositionally biased region" description="Acidic residues" evidence="2">
    <location>
        <begin position="649"/>
        <end position="661"/>
    </location>
</feature>
<evidence type="ECO:0000259" key="3">
    <source>
        <dbReference type="Pfam" id="PF10650"/>
    </source>
</evidence>
<dbReference type="AlphaFoldDB" id="A0AAJ8MLT9"/>
<reference evidence="4" key="2">
    <citation type="submission" date="2024-02" db="EMBL/GenBank/DDBJ databases">
        <title>Comparative genomics of Cryptococcus and Kwoniella reveals pathogenesis evolution and contrasting modes of karyotype evolution via chromosome fusion or intercentromeric recombination.</title>
        <authorList>
            <person name="Coelho M.A."/>
            <person name="David-Palma M."/>
            <person name="Shea T."/>
            <person name="Bowers K."/>
            <person name="McGinley-Smith S."/>
            <person name="Mohammad A.W."/>
            <person name="Gnirke A."/>
            <person name="Yurkov A.M."/>
            <person name="Nowrousian M."/>
            <person name="Sun S."/>
            <person name="Cuomo C.A."/>
            <person name="Heitman J."/>
        </authorList>
    </citation>
    <scope>NUCLEOTIDE SEQUENCE</scope>
    <source>
        <strain evidence="4">CBS 10737</strain>
    </source>
</reference>
<dbReference type="EMBL" id="CP144519">
    <property type="protein sequence ID" value="WWC66891.1"/>
    <property type="molecule type" value="Genomic_DNA"/>
</dbReference>
<dbReference type="InterPro" id="IPR019607">
    <property type="entry name" value="Putative_zinc-finger_domain"/>
</dbReference>
<feature type="compositionally biased region" description="Polar residues" evidence="2">
    <location>
        <begin position="160"/>
        <end position="177"/>
    </location>
</feature>
<accession>A0AAJ8MLT9</accession>
<feature type="compositionally biased region" description="Acidic residues" evidence="2">
    <location>
        <begin position="111"/>
        <end position="123"/>
    </location>
</feature>
<feature type="region of interest" description="Disordered" evidence="2">
    <location>
        <begin position="337"/>
        <end position="502"/>
    </location>
</feature>
<reference evidence="4" key="1">
    <citation type="submission" date="2013-07" db="EMBL/GenBank/DDBJ databases">
        <authorList>
            <consortium name="The Broad Institute Genome Sequencing Platform"/>
            <person name="Cuomo C."/>
            <person name="Litvintseva A."/>
            <person name="Chen Y."/>
            <person name="Heitman J."/>
            <person name="Sun S."/>
            <person name="Springer D."/>
            <person name="Dromer F."/>
            <person name="Young S.K."/>
            <person name="Zeng Q."/>
            <person name="Gargeya S."/>
            <person name="Fitzgerald M."/>
            <person name="Abouelleil A."/>
            <person name="Alvarado L."/>
            <person name="Berlin A.M."/>
            <person name="Chapman S.B."/>
            <person name="Dewar J."/>
            <person name="Goldberg J."/>
            <person name="Griggs A."/>
            <person name="Gujja S."/>
            <person name="Hansen M."/>
            <person name="Howarth C."/>
            <person name="Imamovic A."/>
            <person name="Larimer J."/>
            <person name="McCowan C."/>
            <person name="Murphy C."/>
            <person name="Pearson M."/>
            <person name="Priest M."/>
            <person name="Roberts A."/>
            <person name="Saif S."/>
            <person name="Shea T."/>
            <person name="Sykes S."/>
            <person name="Wortman J."/>
            <person name="Nusbaum C."/>
            <person name="Birren B."/>
        </authorList>
    </citation>
    <scope>NUCLEOTIDE SEQUENCE</scope>
    <source>
        <strain evidence="4">CBS 10737</strain>
    </source>
</reference>
<feature type="region of interest" description="Disordered" evidence="2">
    <location>
        <begin position="520"/>
        <end position="542"/>
    </location>
</feature>
<keyword evidence="5" id="KW-1185">Reference proteome</keyword>
<organism evidence="4 5">
    <name type="scientific">Kwoniella pini CBS 10737</name>
    <dbReference type="NCBI Taxonomy" id="1296096"/>
    <lineage>
        <taxon>Eukaryota</taxon>
        <taxon>Fungi</taxon>
        <taxon>Dikarya</taxon>
        <taxon>Basidiomycota</taxon>
        <taxon>Agaricomycotina</taxon>
        <taxon>Tremellomycetes</taxon>
        <taxon>Tremellales</taxon>
        <taxon>Cryptococcaceae</taxon>
        <taxon>Kwoniella</taxon>
    </lineage>
</organism>
<dbReference type="GeneID" id="30168898"/>
<evidence type="ECO:0000313" key="5">
    <source>
        <dbReference type="Proteomes" id="UP000094020"/>
    </source>
</evidence>
<feature type="compositionally biased region" description="Low complexity" evidence="2">
    <location>
        <begin position="127"/>
        <end position="139"/>
    </location>
</feature>
<dbReference type="KEGG" id="kpin:30168898"/>
<feature type="region of interest" description="Disordered" evidence="2">
    <location>
        <begin position="1"/>
        <end position="285"/>
    </location>
</feature>
<feature type="compositionally biased region" description="Acidic residues" evidence="2">
    <location>
        <begin position="735"/>
        <end position="746"/>
    </location>
</feature>
<feature type="compositionally biased region" description="Low complexity" evidence="2">
    <location>
        <begin position="203"/>
        <end position="213"/>
    </location>
</feature>
<dbReference type="Proteomes" id="UP000094020">
    <property type="component" value="Chromosome 1"/>
</dbReference>
<proteinExistence type="predicted"/>
<gene>
    <name evidence="4" type="ORF">I206_100798</name>
</gene>
<evidence type="ECO:0000256" key="1">
    <source>
        <dbReference type="SAM" id="Coils"/>
    </source>
</evidence>
<feature type="compositionally biased region" description="Pro residues" evidence="2">
    <location>
        <begin position="525"/>
        <end position="540"/>
    </location>
</feature>
<feature type="region of interest" description="Disordered" evidence="2">
    <location>
        <begin position="733"/>
        <end position="752"/>
    </location>
</feature>
<protein>
    <recommendedName>
        <fullName evidence="3">Putative zinc-finger domain-containing protein</fullName>
    </recommendedName>
</protein>
<feature type="compositionally biased region" description="Low complexity" evidence="2">
    <location>
        <begin position="424"/>
        <end position="440"/>
    </location>
</feature>
<feature type="compositionally biased region" description="Polar residues" evidence="2">
    <location>
        <begin position="82"/>
        <end position="99"/>
    </location>
</feature>
<feature type="compositionally biased region" description="Acidic residues" evidence="2">
    <location>
        <begin position="262"/>
        <end position="274"/>
    </location>
</feature>
<feature type="compositionally biased region" description="Pro residues" evidence="2">
    <location>
        <begin position="141"/>
        <end position="155"/>
    </location>
</feature>
<feature type="compositionally biased region" description="Low complexity" evidence="2">
    <location>
        <begin position="483"/>
        <end position="497"/>
    </location>
</feature>
<feature type="region of interest" description="Disordered" evidence="2">
    <location>
        <begin position="649"/>
        <end position="672"/>
    </location>
</feature>
<sequence>MSASPASIPVLDQSKSSDKTSFSAPALATVPFPPSRRDSIRPPSLYSTDDKEMPLPLTLSQPPISAVNPEVSANAVAGPSSAPITSSAKPLNPTMNSGMRGTKQKPIIVEEKEEGEISDDEIVEINPIPISRPIPQRQRSPPRPSLPRPPSPPRAPIQSAHSISVPQLSQRITQPLSRGQPPSAPASHLTKNQRKKQEKKARQAAQKFQIAQRYQEQLRQQYPQDHRTPPHIQPQFPRNPSPTPSMSIASDSAKGKAKESEREEEAEVSLELNDDVAQTAENLSPEEAEQYIDIIRNLISEGVSPDTLVERGAAPEYVMKVCQEIVDSTKKRKALWLESQDQPREESEASSIPLLEPNKSPSPEVEIIADYNESGIPGLTRIKSDGSNQSDGTSVIDRMSGPVNPEKPMFAHPIKVESYKPGQTSTSSSLPLRPTTLPSSDVTHPRSDPNSLRKVPPHRRGRNRDIDNTNDADSLQYNDEVRSLSSTSLPRRPPSTTVDSYNPFAVLESIPLTPPFSPRALPDGIYPPPEPVSLPPPAPPALTAEQTLQNTLLETRRKALESMKRRRAAVPKTIPTAVPPMQADATSIEAMDISDDPNSDLQRSIEEQMASIEREVMEAAAAATTSTGIEAQAFTGESKDAVIVGTEEGMDVDDEEPEEGEITPSVDPTPLPPVDIVLPATLLSKPPRGIKRAHAEDLNENKSTSIPSRSLPPTKKRPFGASQRAQRLVLHLDDSDSDSSDDEEDGNGMQTPIHVIVNGDVDIIERQRMLEEKEASIRKLREQIAARMAARKTKSIGDTSLNGGTPLEKTASGQMAEVVKNALQPNDVESGIESPIPADVRQLTRDLVKAEAEVEAMEVDSSPQGKLTSGRLQLTISGNRIIETGANKDEFQGDSIPRSMDKTDVTQTLLAAPTSVSTSTFTEYQPLLNRYPQLGSTNLDPTLLSLIQIDTMPESVDVKNENKVDKPLLNSIVLTRLLKANPSLVACQAEISGGKCADRKCKDIHLDKGIASTGK</sequence>
<evidence type="ECO:0000256" key="2">
    <source>
        <dbReference type="SAM" id="MobiDB-lite"/>
    </source>
</evidence>
<dbReference type="Pfam" id="PF10650">
    <property type="entry name" value="zf-C3H1"/>
    <property type="match status" value="1"/>
</dbReference>
<feature type="coiled-coil region" evidence="1">
    <location>
        <begin position="763"/>
        <end position="790"/>
    </location>
</feature>
<evidence type="ECO:0000313" key="4">
    <source>
        <dbReference type="EMBL" id="WWC66891.1"/>
    </source>
</evidence>
<name>A0AAJ8MLT9_9TREE</name>
<feature type="compositionally biased region" description="Polar residues" evidence="2">
    <location>
        <begin position="214"/>
        <end position="223"/>
    </location>
</feature>
<feature type="region of interest" description="Disordered" evidence="2">
    <location>
        <begin position="693"/>
        <end position="724"/>
    </location>
</feature>
<feature type="domain" description="Putative zinc-finger" evidence="3">
    <location>
        <begin position="987"/>
        <end position="1005"/>
    </location>
</feature>
<dbReference type="RefSeq" id="XP_070058378.1">
    <property type="nucleotide sequence ID" value="XM_070202277.1"/>
</dbReference>
<keyword evidence="1" id="KW-0175">Coiled coil</keyword>